<feature type="transmembrane region" description="Helical" evidence="1">
    <location>
        <begin position="12"/>
        <end position="28"/>
    </location>
</feature>
<name>A0A1I4PN77_9BACI</name>
<dbReference type="Proteomes" id="UP000198565">
    <property type="component" value="Unassembled WGS sequence"/>
</dbReference>
<sequence length="253" mass="30030">MKLWILINKPRIVIPIIAILSLAFVIYFKSNFSLIFFIVIWSFLIARILIYTLDKYDHLLLYIIILLLLPFIILFIMAFNLVFLQDTYFLSDMMILKLIYSCCFLVPVFLAIFVNKGNLDKLKLSINIQICIITTITACFFIIKPDLYESIFDIVYNDFQEEFNLELLENPEFIEDLEKEIKSNGIKMDITNQNGDFLEPQVIRDDLEVILKKELEKFLELSFQYLFLPYLVQGIWSNLILEIRRYKASLRKK</sequence>
<gene>
    <name evidence="2" type="ORF">SAMN04487943_11239</name>
</gene>
<feature type="transmembrane region" description="Helical" evidence="1">
    <location>
        <begin position="95"/>
        <end position="114"/>
    </location>
</feature>
<keyword evidence="1" id="KW-1133">Transmembrane helix</keyword>
<dbReference type="EMBL" id="FOTR01000012">
    <property type="protein sequence ID" value="SFM28845.1"/>
    <property type="molecule type" value="Genomic_DNA"/>
</dbReference>
<dbReference type="AlphaFoldDB" id="A0A1I4PN77"/>
<proteinExistence type="predicted"/>
<evidence type="ECO:0000256" key="1">
    <source>
        <dbReference type="SAM" id="Phobius"/>
    </source>
</evidence>
<feature type="transmembrane region" description="Helical" evidence="1">
    <location>
        <begin position="60"/>
        <end position="83"/>
    </location>
</feature>
<dbReference type="STRING" id="334253.SAMN04487943_11239"/>
<reference evidence="3" key="1">
    <citation type="submission" date="2016-10" db="EMBL/GenBank/DDBJ databases">
        <authorList>
            <person name="Varghese N."/>
            <person name="Submissions S."/>
        </authorList>
    </citation>
    <scope>NUCLEOTIDE SEQUENCE [LARGE SCALE GENOMIC DNA]</scope>
    <source>
        <strain evidence="3">CGMCC 1.4250</strain>
    </source>
</reference>
<evidence type="ECO:0000313" key="2">
    <source>
        <dbReference type="EMBL" id="SFM28845.1"/>
    </source>
</evidence>
<accession>A0A1I4PN77</accession>
<organism evidence="2 3">
    <name type="scientific">Gracilibacillus orientalis</name>
    <dbReference type="NCBI Taxonomy" id="334253"/>
    <lineage>
        <taxon>Bacteria</taxon>
        <taxon>Bacillati</taxon>
        <taxon>Bacillota</taxon>
        <taxon>Bacilli</taxon>
        <taxon>Bacillales</taxon>
        <taxon>Bacillaceae</taxon>
        <taxon>Gracilibacillus</taxon>
    </lineage>
</organism>
<feature type="transmembrane region" description="Helical" evidence="1">
    <location>
        <begin position="34"/>
        <end position="53"/>
    </location>
</feature>
<keyword evidence="1" id="KW-0472">Membrane</keyword>
<feature type="transmembrane region" description="Helical" evidence="1">
    <location>
        <begin position="223"/>
        <end position="243"/>
    </location>
</feature>
<keyword evidence="1" id="KW-0812">Transmembrane</keyword>
<dbReference type="RefSeq" id="WP_091485210.1">
    <property type="nucleotide sequence ID" value="NZ_FOTR01000012.1"/>
</dbReference>
<keyword evidence="3" id="KW-1185">Reference proteome</keyword>
<evidence type="ECO:0000313" key="3">
    <source>
        <dbReference type="Proteomes" id="UP000198565"/>
    </source>
</evidence>
<feature type="transmembrane region" description="Helical" evidence="1">
    <location>
        <begin position="126"/>
        <end position="143"/>
    </location>
</feature>
<protein>
    <submittedName>
        <fullName evidence="2">Uncharacterized protein</fullName>
    </submittedName>
</protein>